<dbReference type="PANTHER" id="PTHR43479:SF11">
    <property type="entry name" value="ACREF_ENVCD OPERON REPRESSOR-RELATED"/>
    <property type="match status" value="1"/>
</dbReference>
<evidence type="ECO:0000256" key="1">
    <source>
        <dbReference type="ARBA" id="ARBA00022491"/>
    </source>
</evidence>
<feature type="DNA-binding region" description="H-T-H motif" evidence="3">
    <location>
        <begin position="33"/>
        <end position="52"/>
    </location>
</feature>
<dbReference type="InterPro" id="IPR036271">
    <property type="entry name" value="Tet_transcr_reg_TetR-rel_C_sf"/>
</dbReference>
<dbReference type="PROSITE" id="PS01081">
    <property type="entry name" value="HTH_TETR_1"/>
    <property type="match status" value="1"/>
</dbReference>
<keyword evidence="2 3" id="KW-0238">DNA-binding</keyword>
<dbReference type="PANTHER" id="PTHR43479">
    <property type="entry name" value="ACREF/ENVCD OPERON REPRESSOR-RELATED"/>
    <property type="match status" value="1"/>
</dbReference>
<dbReference type="InterPro" id="IPR050624">
    <property type="entry name" value="HTH-type_Tx_Regulator"/>
</dbReference>
<dbReference type="Gene3D" id="1.10.357.10">
    <property type="entry name" value="Tetracycline Repressor, domain 2"/>
    <property type="match status" value="1"/>
</dbReference>
<dbReference type="Gene3D" id="1.10.10.60">
    <property type="entry name" value="Homeodomain-like"/>
    <property type="match status" value="1"/>
</dbReference>
<accession>A0ABZ2N4A2</accession>
<dbReference type="Pfam" id="PF00440">
    <property type="entry name" value="TetR_N"/>
    <property type="match status" value="1"/>
</dbReference>
<dbReference type="EMBL" id="CP147404">
    <property type="protein sequence ID" value="WXB92210.1"/>
    <property type="molecule type" value="Genomic_DNA"/>
</dbReference>
<evidence type="ECO:0000313" key="5">
    <source>
        <dbReference type="EMBL" id="WXB92210.1"/>
    </source>
</evidence>
<keyword evidence="1" id="KW-0678">Repressor</keyword>
<sequence>MNNAFFNMDIDKQQRIINSSFQEFSNYGYTDASTNRIVIKAGISKGSLFYYFKNKQDLLNFLFKYAIEYLTENYVAKIDTTIPDFFERYKLQRSIKNKIFTENPFVFSFISSYYYVYNNEMNLPLEIIEQLKRLEDKINNSLYQNIDISMFREDIEISELFRYFKWLMYGYEKELMIEVGDNNISSVDWNFYLERDYSSLDNLRRMFYKKDYEEV</sequence>
<dbReference type="Proteomes" id="UP001387364">
    <property type="component" value="Chromosome"/>
</dbReference>
<dbReference type="SUPFAM" id="SSF46689">
    <property type="entry name" value="Homeodomain-like"/>
    <property type="match status" value="1"/>
</dbReference>
<protein>
    <submittedName>
        <fullName evidence="5">TetR/AcrR family transcriptional regulator</fullName>
    </submittedName>
</protein>
<dbReference type="InterPro" id="IPR001647">
    <property type="entry name" value="HTH_TetR"/>
</dbReference>
<dbReference type="RefSeq" id="WP_338750477.1">
    <property type="nucleotide sequence ID" value="NZ_CP147404.1"/>
</dbReference>
<evidence type="ECO:0000256" key="3">
    <source>
        <dbReference type="PROSITE-ProRule" id="PRU00335"/>
    </source>
</evidence>
<feature type="domain" description="HTH tetR-type" evidence="4">
    <location>
        <begin position="10"/>
        <end position="70"/>
    </location>
</feature>
<gene>
    <name evidence="5" type="ORF">WDJ61_13225</name>
</gene>
<dbReference type="InterPro" id="IPR023772">
    <property type="entry name" value="DNA-bd_HTH_TetR-type_CS"/>
</dbReference>
<proteinExistence type="predicted"/>
<keyword evidence="6" id="KW-1185">Reference proteome</keyword>
<name>A0ABZ2N4A2_9BACI</name>
<dbReference type="PROSITE" id="PS50977">
    <property type="entry name" value="HTH_TETR_2"/>
    <property type="match status" value="1"/>
</dbReference>
<dbReference type="InterPro" id="IPR009057">
    <property type="entry name" value="Homeodomain-like_sf"/>
</dbReference>
<evidence type="ECO:0000313" key="6">
    <source>
        <dbReference type="Proteomes" id="UP001387364"/>
    </source>
</evidence>
<evidence type="ECO:0000259" key="4">
    <source>
        <dbReference type="PROSITE" id="PS50977"/>
    </source>
</evidence>
<reference evidence="5 6" key="1">
    <citation type="submission" date="2024-02" db="EMBL/GenBank/DDBJ databases">
        <title>Seven novel Bacillus-like species.</title>
        <authorList>
            <person name="Liu G."/>
        </authorList>
    </citation>
    <scope>NUCLEOTIDE SEQUENCE [LARGE SCALE GENOMIC DNA]</scope>
    <source>
        <strain evidence="5 6">FJAT-52991</strain>
    </source>
</reference>
<evidence type="ECO:0000256" key="2">
    <source>
        <dbReference type="ARBA" id="ARBA00023125"/>
    </source>
</evidence>
<dbReference type="PRINTS" id="PR00455">
    <property type="entry name" value="HTHTETR"/>
</dbReference>
<dbReference type="SUPFAM" id="SSF48498">
    <property type="entry name" value="Tetracyclin repressor-like, C-terminal domain"/>
    <property type="match status" value="1"/>
</dbReference>
<organism evidence="5 6">
    <name type="scientific">Bacillus kandeliae</name>
    <dbReference type="NCBI Taxonomy" id="3129297"/>
    <lineage>
        <taxon>Bacteria</taxon>
        <taxon>Bacillati</taxon>
        <taxon>Bacillota</taxon>
        <taxon>Bacilli</taxon>
        <taxon>Bacillales</taxon>
        <taxon>Bacillaceae</taxon>
        <taxon>Bacillus</taxon>
    </lineage>
</organism>